<reference evidence="1" key="1">
    <citation type="submission" date="2020-08" db="EMBL/GenBank/DDBJ databases">
        <title>Multicomponent nature underlies the extraordinary mechanical properties of spider dragline silk.</title>
        <authorList>
            <person name="Kono N."/>
            <person name="Nakamura H."/>
            <person name="Mori M."/>
            <person name="Yoshida Y."/>
            <person name="Ohtoshi R."/>
            <person name="Malay A.D."/>
            <person name="Moran D.A.P."/>
            <person name="Tomita M."/>
            <person name="Numata K."/>
            <person name="Arakawa K."/>
        </authorList>
    </citation>
    <scope>NUCLEOTIDE SEQUENCE</scope>
</reference>
<name>A0A8X6MYD1_NEPPI</name>
<comment type="caution">
    <text evidence="1">The sequence shown here is derived from an EMBL/GenBank/DDBJ whole genome shotgun (WGS) entry which is preliminary data.</text>
</comment>
<dbReference type="Proteomes" id="UP000887013">
    <property type="component" value="Unassembled WGS sequence"/>
</dbReference>
<keyword evidence="2" id="KW-1185">Reference proteome</keyword>
<sequence>MAIYPKDMQPISKLGLRSKEKEFGGIHFREKWRETGNDIRYFKLGIVSGTKELRCCNDSSGYLCILPHHVEGVSRRKCALHSNDGCMNFKIITSQGSSGREEIGMGYMQRHVQGAAANIQVHIS</sequence>
<protein>
    <submittedName>
        <fullName evidence="1">Uncharacterized protein</fullName>
    </submittedName>
</protein>
<gene>
    <name evidence="1" type="ORF">NPIL_399331</name>
</gene>
<organism evidence="1 2">
    <name type="scientific">Nephila pilipes</name>
    <name type="common">Giant wood spider</name>
    <name type="synonym">Nephila maculata</name>
    <dbReference type="NCBI Taxonomy" id="299642"/>
    <lineage>
        <taxon>Eukaryota</taxon>
        <taxon>Metazoa</taxon>
        <taxon>Ecdysozoa</taxon>
        <taxon>Arthropoda</taxon>
        <taxon>Chelicerata</taxon>
        <taxon>Arachnida</taxon>
        <taxon>Araneae</taxon>
        <taxon>Araneomorphae</taxon>
        <taxon>Entelegynae</taxon>
        <taxon>Araneoidea</taxon>
        <taxon>Nephilidae</taxon>
        <taxon>Nephila</taxon>
    </lineage>
</organism>
<dbReference type="OrthoDB" id="6415148at2759"/>
<accession>A0A8X6MYD1</accession>
<evidence type="ECO:0000313" key="1">
    <source>
        <dbReference type="EMBL" id="GFS84231.1"/>
    </source>
</evidence>
<dbReference type="AlphaFoldDB" id="A0A8X6MYD1"/>
<evidence type="ECO:0000313" key="2">
    <source>
        <dbReference type="Proteomes" id="UP000887013"/>
    </source>
</evidence>
<proteinExistence type="predicted"/>
<dbReference type="EMBL" id="BMAW01052096">
    <property type="protein sequence ID" value="GFS84231.1"/>
    <property type="molecule type" value="Genomic_DNA"/>
</dbReference>